<evidence type="ECO:0000256" key="4">
    <source>
        <dbReference type="ARBA" id="ARBA00022695"/>
    </source>
</evidence>
<keyword evidence="12" id="KW-1185">Reference proteome</keyword>
<accession>A0A511WZF8</accession>
<evidence type="ECO:0000259" key="10">
    <source>
        <dbReference type="Pfam" id="PF21694"/>
    </source>
</evidence>
<dbReference type="EC" id="2.7.7.7" evidence="1"/>
<name>A0A511WZF8_9BACI</name>
<dbReference type="InterPro" id="IPR005790">
    <property type="entry name" value="DNA_polIII_delta"/>
</dbReference>
<dbReference type="STRING" id="442899.SAMN05720591_105127"/>
<comment type="catalytic activity">
    <reaction evidence="8">
        <text>DNA(n) + a 2'-deoxyribonucleoside 5'-triphosphate = DNA(n+1) + diphosphate</text>
        <dbReference type="Rhea" id="RHEA:22508"/>
        <dbReference type="Rhea" id="RHEA-COMP:17339"/>
        <dbReference type="Rhea" id="RHEA-COMP:17340"/>
        <dbReference type="ChEBI" id="CHEBI:33019"/>
        <dbReference type="ChEBI" id="CHEBI:61560"/>
        <dbReference type="ChEBI" id="CHEBI:173112"/>
        <dbReference type="EC" id="2.7.7.7"/>
    </reaction>
</comment>
<keyword evidence="5" id="KW-0235">DNA replication</keyword>
<comment type="similarity">
    <text evidence="7">Belongs to the DNA polymerase HolA subunit family.</text>
</comment>
<dbReference type="OrthoDB" id="9775929at2"/>
<dbReference type="InterPro" id="IPR048466">
    <property type="entry name" value="DNA_pol3_delta-like_C"/>
</dbReference>
<dbReference type="PANTHER" id="PTHR34388:SF1">
    <property type="entry name" value="DNA POLYMERASE III SUBUNIT DELTA"/>
    <property type="match status" value="1"/>
</dbReference>
<dbReference type="SUPFAM" id="SSF52540">
    <property type="entry name" value="P-loop containing nucleoside triphosphate hydrolases"/>
    <property type="match status" value="1"/>
</dbReference>
<evidence type="ECO:0000259" key="9">
    <source>
        <dbReference type="Pfam" id="PF06144"/>
    </source>
</evidence>
<feature type="domain" description="DNA polymerase III delta N-terminal" evidence="9">
    <location>
        <begin position="20"/>
        <end position="145"/>
    </location>
</feature>
<dbReference type="GO" id="GO:0003887">
    <property type="term" value="F:DNA-directed DNA polymerase activity"/>
    <property type="evidence" value="ECO:0007669"/>
    <property type="project" value="UniProtKB-KW"/>
</dbReference>
<organism evidence="11 12">
    <name type="scientific">Halolactibacillus alkaliphilus</name>
    <dbReference type="NCBI Taxonomy" id="442899"/>
    <lineage>
        <taxon>Bacteria</taxon>
        <taxon>Bacillati</taxon>
        <taxon>Bacillota</taxon>
        <taxon>Bacilli</taxon>
        <taxon>Bacillales</taxon>
        <taxon>Bacillaceae</taxon>
        <taxon>Halolactibacillus</taxon>
    </lineage>
</organism>
<keyword evidence="3" id="KW-0808">Transferase</keyword>
<evidence type="ECO:0000256" key="1">
    <source>
        <dbReference type="ARBA" id="ARBA00012417"/>
    </source>
</evidence>
<evidence type="ECO:0000256" key="2">
    <source>
        <dbReference type="ARBA" id="ARBA00017703"/>
    </source>
</evidence>
<evidence type="ECO:0000256" key="7">
    <source>
        <dbReference type="ARBA" id="ARBA00034754"/>
    </source>
</evidence>
<feature type="domain" description="DNA polymerase III delta subunit-like C-terminal" evidence="10">
    <location>
        <begin position="218"/>
        <end position="336"/>
    </location>
</feature>
<dbReference type="Gene3D" id="1.10.8.60">
    <property type="match status" value="1"/>
</dbReference>
<dbReference type="NCBIfam" id="TIGR01128">
    <property type="entry name" value="holA"/>
    <property type="match status" value="1"/>
</dbReference>
<keyword evidence="6" id="KW-0239">DNA-directed DNA polymerase</keyword>
<dbReference type="InterPro" id="IPR008921">
    <property type="entry name" value="DNA_pol3_clamp-load_cplx_C"/>
</dbReference>
<dbReference type="SUPFAM" id="SSF48019">
    <property type="entry name" value="post-AAA+ oligomerization domain-like"/>
    <property type="match status" value="1"/>
</dbReference>
<dbReference type="AlphaFoldDB" id="A0A511WZF8"/>
<dbReference type="RefSeq" id="WP_089800437.1">
    <property type="nucleotide sequence ID" value="NZ_BJYE01000004.1"/>
</dbReference>
<dbReference type="Pfam" id="PF21694">
    <property type="entry name" value="DNA_pol3_delta_C"/>
    <property type="match status" value="1"/>
</dbReference>
<proteinExistence type="inferred from homology"/>
<dbReference type="GO" id="GO:0006261">
    <property type="term" value="P:DNA-templated DNA replication"/>
    <property type="evidence" value="ECO:0007669"/>
    <property type="project" value="TreeGrafter"/>
</dbReference>
<protein>
    <recommendedName>
        <fullName evidence="2">DNA polymerase III subunit delta</fullName>
        <ecNumber evidence="1">2.7.7.7</ecNumber>
    </recommendedName>
</protein>
<dbReference type="GO" id="GO:0003677">
    <property type="term" value="F:DNA binding"/>
    <property type="evidence" value="ECO:0007669"/>
    <property type="project" value="InterPro"/>
</dbReference>
<comment type="caution">
    <text evidence="11">The sequence shown here is derived from an EMBL/GenBank/DDBJ whole genome shotgun (WGS) entry which is preliminary data.</text>
</comment>
<keyword evidence="4" id="KW-0548">Nucleotidyltransferase</keyword>
<dbReference type="PANTHER" id="PTHR34388">
    <property type="entry name" value="DNA POLYMERASE III SUBUNIT DELTA"/>
    <property type="match status" value="1"/>
</dbReference>
<dbReference type="Pfam" id="PF06144">
    <property type="entry name" value="DNA_pol3_delta"/>
    <property type="match status" value="1"/>
</dbReference>
<dbReference type="InterPro" id="IPR027417">
    <property type="entry name" value="P-loop_NTPase"/>
</dbReference>
<gene>
    <name evidence="11" type="primary">holA</name>
    <name evidence="11" type="ORF">HAL01_05370</name>
</gene>
<sequence>MNYLSAKQNIKKIAKQPVIVVYGDERYLIESLIQSITDLKLNQDEKEDQLITFDMEEQPISNALLEVETFPFFGGSKVVVCEMSYFLTGKRVKSVVEHDLDRLQEYLLNPVDFSTLIFVVPFEKLDERKKVVKQLKQLGEFIECKSIVERDLDPWLRYFKEQYRIDFSKRIEDLLVQEVGASLQLLEKEIEKLSLFQGTGVISDADARALISHSAKASSFTLVDAVIKQDLALALDTYKDLTRLNEEEIALLALLSSQIRTIYQVKTLLLKGYSQRQIVQQIKVHPYVVKMSETRAKRFTHEQLYRAIDLCAETDYTIKQGRMDKKIAFEMLLYKLIAE</sequence>
<evidence type="ECO:0000313" key="12">
    <source>
        <dbReference type="Proteomes" id="UP000321400"/>
    </source>
</evidence>
<evidence type="ECO:0000256" key="5">
    <source>
        <dbReference type="ARBA" id="ARBA00022705"/>
    </source>
</evidence>
<dbReference type="GO" id="GO:0009360">
    <property type="term" value="C:DNA polymerase III complex"/>
    <property type="evidence" value="ECO:0007669"/>
    <property type="project" value="InterPro"/>
</dbReference>
<dbReference type="Proteomes" id="UP000321400">
    <property type="component" value="Unassembled WGS sequence"/>
</dbReference>
<evidence type="ECO:0000256" key="6">
    <source>
        <dbReference type="ARBA" id="ARBA00022932"/>
    </source>
</evidence>
<evidence type="ECO:0000313" key="11">
    <source>
        <dbReference type="EMBL" id="GEN56073.1"/>
    </source>
</evidence>
<dbReference type="InterPro" id="IPR010372">
    <property type="entry name" value="DNA_pol3_delta_N"/>
</dbReference>
<reference evidence="11 12" key="1">
    <citation type="submission" date="2019-07" db="EMBL/GenBank/DDBJ databases">
        <title>Whole genome shotgun sequence of Halolactibacillus alkaliphilus NBRC 103919.</title>
        <authorList>
            <person name="Hosoyama A."/>
            <person name="Uohara A."/>
            <person name="Ohji S."/>
            <person name="Ichikawa N."/>
        </authorList>
    </citation>
    <scope>NUCLEOTIDE SEQUENCE [LARGE SCALE GENOMIC DNA]</scope>
    <source>
        <strain evidence="11 12">NBRC 103919</strain>
    </source>
</reference>
<evidence type="ECO:0000256" key="3">
    <source>
        <dbReference type="ARBA" id="ARBA00022679"/>
    </source>
</evidence>
<dbReference type="Gene3D" id="3.40.50.300">
    <property type="entry name" value="P-loop containing nucleotide triphosphate hydrolases"/>
    <property type="match status" value="1"/>
</dbReference>
<dbReference type="Gene3D" id="1.20.272.10">
    <property type="match status" value="1"/>
</dbReference>
<dbReference type="EMBL" id="BJYE01000004">
    <property type="protein sequence ID" value="GEN56073.1"/>
    <property type="molecule type" value="Genomic_DNA"/>
</dbReference>
<evidence type="ECO:0000256" key="8">
    <source>
        <dbReference type="ARBA" id="ARBA00049244"/>
    </source>
</evidence>